<keyword evidence="3" id="KW-1185">Reference proteome</keyword>
<feature type="region of interest" description="Disordered" evidence="1">
    <location>
        <begin position="130"/>
        <end position="216"/>
    </location>
</feature>
<name>A0AAE1F3C2_PETCI</name>
<gene>
    <name evidence="2" type="ORF">Pcinc_028229</name>
</gene>
<evidence type="ECO:0000313" key="3">
    <source>
        <dbReference type="Proteomes" id="UP001286313"/>
    </source>
</evidence>
<sequence>MDVSDAGREEGYLGYREGDIMGWSGRVSKTRRQGEAGQGGRDTGERGAGRPAINTAHAPGRTLATPPHRRATPPATAQTLPAPRRPNTRCRCSAQGTQAPTLRTCTSSSISFTTTSPVITITIACTVAPLPAPPQERPPPLYHLPYQQQQQQQRRAPQPGGGVNSEVKGAGGETQPPLKAAGTPPPRGRTRARYSRPYHTRERGSPSPTTPGSYRL</sequence>
<dbReference type="AlphaFoldDB" id="A0AAE1F3C2"/>
<feature type="compositionally biased region" description="Pro residues" evidence="1">
    <location>
        <begin position="130"/>
        <end position="142"/>
    </location>
</feature>
<feature type="compositionally biased region" description="Low complexity" evidence="1">
    <location>
        <begin position="143"/>
        <end position="158"/>
    </location>
</feature>
<feature type="compositionally biased region" description="Basic residues" evidence="1">
    <location>
        <begin position="188"/>
        <end position="198"/>
    </location>
</feature>
<feature type="compositionally biased region" description="Low complexity" evidence="1">
    <location>
        <begin position="61"/>
        <end position="82"/>
    </location>
</feature>
<organism evidence="2 3">
    <name type="scientific">Petrolisthes cinctipes</name>
    <name type="common">Flat porcelain crab</name>
    <dbReference type="NCBI Taxonomy" id="88211"/>
    <lineage>
        <taxon>Eukaryota</taxon>
        <taxon>Metazoa</taxon>
        <taxon>Ecdysozoa</taxon>
        <taxon>Arthropoda</taxon>
        <taxon>Crustacea</taxon>
        <taxon>Multicrustacea</taxon>
        <taxon>Malacostraca</taxon>
        <taxon>Eumalacostraca</taxon>
        <taxon>Eucarida</taxon>
        <taxon>Decapoda</taxon>
        <taxon>Pleocyemata</taxon>
        <taxon>Anomura</taxon>
        <taxon>Galatheoidea</taxon>
        <taxon>Porcellanidae</taxon>
        <taxon>Petrolisthes</taxon>
    </lineage>
</organism>
<dbReference type="Proteomes" id="UP001286313">
    <property type="component" value="Unassembled WGS sequence"/>
</dbReference>
<dbReference type="EMBL" id="JAWQEG010003439">
    <property type="protein sequence ID" value="KAK3866221.1"/>
    <property type="molecule type" value="Genomic_DNA"/>
</dbReference>
<comment type="caution">
    <text evidence="2">The sequence shown here is derived from an EMBL/GenBank/DDBJ whole genome shotgun (WGS) entry which is preliminary data.</text>
</comment>
<protein>
    <submittedName>
        <fullName evidence="2">Uncharacterized protein</fullName>
    </submittedName>
</protein>
<feature type="region of interest" description="Disordered" evidence="1">
    <location>
        <begin position="21"/>
        <end position="102"/>
    </location>
</feature>
<accession>A0AAE1F3C2</accession>
<reference evidence="2" key="1">
    <citation type="submission" date="2023-10" db="EMBL/GenBank/DDBJ databases">
        <title>Genome assemblies of two species of porcelain crab, Petrolisthes cinctipes and Petrolisthes manimaculis (Anomura: Porcellanidae).</title>
        <authorList>
            <person name="Angst P."/>
        </authorList>
    </citation>
    <scope>NUCLEOTIDE SEQUENCE</scope>
    <source>
        <strain evidence="2">PB745_01</strain>
        <tissue evidence="2">Gill</tissue>
    </source>
</reference>
<feature type="compositionally biased region" description="Polar residues" evidence="1">
    <location>
        <begin position="206"/>
        <end position="216"/>
    </location>
</feature>
<evidence type="ECO:0000313" key="2">
    <source>
        <dbReference type="EMBL" id="KAK3866221.1"/>
    </source>
</evidence>
<evidence type="ECO:0000256" key="1">
    <source>
        <dbReference type="SAM" id="MobiDB-lite"/>
    </source>
</evidence>
<proteinExistence type="predicted"/>